<keyword evidence="1" id="KW-0812">Transmembrane</keyword>
<proteinExistence type="predicted"/>
<name>A0A1H8ED98_9SPHI</name>
<sequence length="104" mass="11783">MKRPVYTIFNVIYQIIICWLLVFLNAYYNDLIIPESLARSSGRIGIKILIALAESLLFILITYVINRAVLSDLEDKESQKSVANKTGKVQITITVFFIVSTILS</sequence>
<feature type="transmembrane region" description="Helical" evidence="1">
    <location>
        <begin position="48"/>
        <end position="66"/>
    </location>
</feature>
<dbReference type="Proteomes" id="UP000198942">
    <property type="component" value="Unassembled WGS sequence"/>
</dbReference>
<reference evidence="3" key="1">
    <citation type="submission" date="2016-10" db="EMBL/GenBank/DDBJ databases">
        <authorList>
            <person name="Varghese N."/>
            <person name="Submissions S."/>
        </authorList>
    </citation>
    <scope>NUCLEOTIDE SEQUENCE [LARGE SCALE GENOMIC DNA]</scope>
    <source>
        <strain evidence="3">Gh-48</strain>
    </source>
</reference>
<dbReference type="EMBL" id="FOCL01000002">
    <property type="protein sequence ID" value="SEN17453.1"/>
    <property type="molecule type" value="Genomic_DNA"/>
</dbReference>
<accession>A0A1H8ED98</accession>
<keyword evidence="1" id="KW-0472">Membrane</keyword>
<keyword evidence="3" id="KW-1185">Reference proteome</keyword>
<protein>
    <submittedName>
        <fullName evidence="2">Uncharacterized protein</fullName>
    </submittedName>
</protein>
<evidence type="ECO:0000313" key="3">
    <source>
        <dbReference type="Proteomes" id="UP000198942"/>
    </source>
</evidence>
<dbReference type="RefSeq" id="WP_091210026.1">
    <property type="nucleotide sequence ID" value="NZ_FOCL01000002.1"/>
</dbReference>
<evidence type="ECO:0000313" key="2">
    <source>
        <dbReference type="EMBL" id="SEN17453.1"/>
    </source>
</evidence>
<keyword evidence="1" id="KW-1133">Transmembrane helix</keyword>
<dbReference type="AlphaFoldDB" id="A0A1H8ED98"/>
<feature type="transmembrane region" description="Helical" evidence="1">
    <location>
        <begin position="6"/>
        <end position="28"/>
    </location>
</feature>
<evidence type="ECO:0000256" key="1">
    <source>
        <dbReference type="SAM" id="Phobius"/>
    </source>
</evidence>
<organism evidence="2 3">
    <name type="scientific">Mucilaginibacter gossypiicola</name>
    <dbReference type="NCBI Taxonomy" id="551995"/>
    <lineage>
        <taxon>Bacteria</taxon>
        <taxon>Pseudomonadati</taxon>
        <taxon>Bacteroidota</taxon>
        <taxon>Sphingobacteriia</taxon>
        <taxon>Sphingobacteriales</taxon>
        <taxon>Sphingobacteriaceae</taxon>
        <taxon>Mucilaginibacter</taxon>
    </lineage>
</organism>
<gene>
    <name evidence="2" type="ORF">SAMN05192574_102670</name>
</gene>
<dbReference type="STRING" id="551995.SAMN05192574_102670"/>